<evidence type="ECO:0000256" key="6">
    <source>
        <dbReference type="RuleBase" id="RU000716"/>
    </source>
</evidence>
<dbReference type="InterPro" id="IPR036388">
    <property type="entry name" value="WH-like_DNA-bd_sf"/>
</dbReference>
<proteinExistence type="inferred from homology"/>
<feature type="domain" description="HTH luxR-type" evidence="8">
    <location>
        <begin position="130"/>
        <end position="157"/>
    </location>
</feature>
<dbReference type="PANTHER" id="PTHR43133:SF45">
    <property type="entry name" value="RNA POLYMERASE ECF-TYPE SIGMA FACTOR"/>
    <property type="match status" value="1"/>
</dbReference>
<protein>
    <recommendedName>
        <fullName evidence="6">RNA polymerase sigma factor</fullName>
    </recommendedName>
</protein>
<dbReference type="Gene3D" id="1.10.1740.10">
    <property type="match status" value="1"/>
</dbReference>
<dbReference type="SUPFAM" id="SSF88946">
    <property type="entry name" value="Sigma2 domain of RNA polymerase sigma factors"/>
    <property type="match status" value="1"/>
</dbReference>
<keyword evidence="3 6" id="KW-0731">Sigma factor</keyword>
<dbReference type="PROSITE" id="PS01063">
    <property type="entry name" value="SIGMA70_ECF"/>
    <property type="match status" value="1"/>
</dbReference>
<dbReference type="InterPro" id="IPR000838">
    <property type="entry name" value="RNA_pol_sigma70_ECF_CS"/>
</dbReference>
<dbReference type="RefSeq" id="WP_097442574.1">
    <property type="nucleotide sequence ID" value="NZ_NBWU01000004.1"/>
</dbReference>
<accession>A0A2A4G7A7</accession>
<keyword evidence="4 6" id="KW-0238">DNA-binding</keyword>
<name>A0A2A4G7A7_9FLAO</name>
<comment type="similarity">
    <text evidence="1 6">Belongs to the sigma-70 factor family. ECF subfamily.</text>
</comment>
<keyword evidence="7" id="KW-0175">Coiled coil</keyword>
<dbReference type="InterPro" id="IPR013325">
    <property type="entry name" value="RNA_pol_sigma_r2"/>
</dbReference>
<dbReference type="NCBIfam" id="TIGR02937">
    <property type="entry name" value="sigma70-ECF"/>
    <property type="match status" value="1"/>
</dbReference>
<sequence length="168" mass="19406">MDAKQTELFEKLYADHHAMVLQMCLGYLKGDRIQADDVVQEVFIKIWQNLDKFRGASSYKTWIYRITVNSCLGFINKSKKEKKRNLNELSENLEAQESTILETDEAQTLYTAIGKLAETDRLIIMMVLEGQEYDTIGEVMGINPSNVRVKIHRIKKRLKKLLTPTNHG</sequence>
<dbReference type="InterPro" id="IPR039425">
    <property type="entry name" value="RNA_pol_sigma-70-like"/>
</dbReference>
<evidence type="ECO:0000256" key="7">
    <source>
        <dbReference type="SAM" id="Coils"/>
    </source>
</evidence>
<dbReference type="Gene3D" id="1.10.10.10">
    <property type="entry name" value="Winged helix-like DNA-binding domain superfamily/Winged helix DNA-binding domain"/>
    <property type="match status" value="1"/>
</dbReference>
<dbReference type="Proteomes" id="UP000219559">
    <property type="component" value="Unassembled WGS sequence"/>
</dbReference>
<evidence type="ECO:0000256" key="5">
    <source>
        <dbReference type="ARBA" id="ARBA00023163"/>
    </source>
</evidence>
<evidence type="ECO:0000313" key="10">
    <source>
        <dbReference type="Proteomes" id="UP000219559"/>
    </source>
</evidence>
<keyword evidence="5 6" id="KW-0804">Transcription</keyword>
<dbReference type="GO" id="GO:0006352">
    <property type="term" value="P:DNA-templated transcription initiation"/>
    <property type="evidence" value="ECO:0007669"/>
    <property type="project" value="InterPro"/>
</dbReference>
<dbReference type="GO" id="GO:0003677">
    <property type="term" value="F:DNA binding"/>
    <property type="evidence" value="ECO:0007669"/>
    <property type="project" value="UniProtKB-KW"/>
</dbReference>
<dbReference type="PROSITE" id="PS00622">
    <property type="entry name" value="HTH_LUXR_1"/>
    <property type="match status" value="1"/>
</dbReference>
<organism evidence="9 10">
    <name type="scientific">Sediminicola luteus</name>
    <dbReference type="NCBI Taxonomy" id="319238"/>
    <lineage>
        <taxon>Bacteria</taxon>
        <taxon>Pseudomonadati</taxon>
        <taxon>Bacteroidota</taxon>
        <taxon>Flavobacteriia</taxon>
        <taxon>Flavobacteriales</taxon>
        <taxon>Flavobacteriaceae</taxon>
        <taxon>Sediminicola</taxon>
    </lineage>
</organism>
<dbReference type="InterPro" id="IPR000792">
    <property type="entry name" value="Tscrpt_reg_LuxR_C"/>
</dbReference>
<dbReference type="InterPro" id="IPR013249">
    <property type="entry name" value="RNA_pol_sigma70_r4_t2"/>
</dbReference>
<dbReference type="Pfam" id="PF04542">
    <property type="entry name" value="Sigma70_r2"/>
    <property type="match status" value="1"/>
</dbReference>
<keyword evidence="10" id="KW-1185">Reference proteome</keyword>
<dbReference type="GO" id="GO:0016987">
    <property type="term" value="F:sigma factor activity"/>
    <property type="evidence" value="ECO:0007669"/>
    <property type="project" value="UniProtKB-KW"/>
</dbReference>
<evidence type="ECO:0000256" key="2">
    <source>
        <dbReference type="ARBA" id="ARBA00023015"/>
    </source>
</evidence>
<dbReference type="InterPro" id="IPR014284">
    <property type="entry name" value="RNA_pol_sigma-70_dom"/>
</dbReference>
<keyword evidence="2 6" id="KW-0805">Transcription regulation</keyword>
<feature type="coiled-coil region" evidence="7">
    <location>
        <begin position="72"/>
        <end position="106"/>
    </location>
</feature>
<evidence type="ECO:0000259" key="8">
    <source>
        <dbReference type="PROSITE" id="PS00622"/>
    </source>
</evidence>
<dbReference type="PANTHER" id="PTHR43133">
    <property type="entry name" value="RNA POLYMERASE ECF-TYPE SIGMA FACTO"/>
    <property type="match status" value="1"/>
</dbReference>
<comment type="caution">
    <text evidence="9">The sequence shown here is derived from an EMBL/GenBank/DDBJ whole genome shotgun (WGS) entry which is preliminary data.</text>
</comment>
<evidence type="ECO:0000256" key="4">
    <source>
        <dbReference type="ARBA" id="ARBA00023125"/>
    </source>
</evidence>
<dbReference type="SUPFAM" id="SSF88659">
    <property type="entry name" value="Sigma3 and sigma4 domains of RNA polymerase sigma factors"/>
    <property type="match status" value="1"/>
</dbReference>
<dbReference type="InterPro" id="IPR007627">
    <property type="entry name" value="RNA_pol_sigma70_r2"/>
</dbReference>
<dbReference type="AlphaFoldDB" id="A0A2A4G7A7"/>
<evidence type="ECO:0000256" key="1">
    <source>
        <dbReference type="ARBA" id="ARBA00010641"/>
    </source>
</evidence>
<dbReference type="EMBL" id="NBWU01000004">
    <property type="protein sequence ID" value="PCE63858.1"/>
    <property type="molecule type" value="Genomic_DNA"/>
</dbReference>
<dbReference type="InterPro" id="IPR013324">
    <property type="entry name" value="RNA_pol_sigma_r3/r4-like"/>
</dbReference>
<reference evidence="9 10" key="1">
    <citation type="submission" date="2017-04" db="EMBL/GenBank/DDBJ databases">
        <title>A new member of the family Flavobacteriaceae isolated from ascidians.</title>
        <authorList>
            <person name="Chen L."/>
        </authorList>
    </citation>
    <scope>NUCLEOTIDE SEQUENCE [LARGE SCALE GENOMIC DNA]</scope>
    <source>
        <strain evidence="9 10">HQA918</strain>
    </source>
</reference>
<evidence type="ECO:0000313" key="9">
    <source>
        <dbReference type="EMBL" id="PCE63858.1"/>
    </source>
</evidence>
<dbReference type="OrthoDB" id="9780326at2"/>
<dbReference type="Pfam" id="PF08281">
    <property type="entry name" value="Sigma70_r4_2"/>
    <property type="match status" value="1"/>
</dbReference>
<evidence type="ECO:0000256" key="3">
    <source>
        <dbReference type="ARBA" id="ARBA00023082"/>
    </source>
</evidence>
<gene>
    <name evidence="9" type="ORF">B7P33_11360</name>
</gene>